<dbReference type="PANTHER" id="PTHR46149:SF2">
    <property type="entry name" value="GTP-BINDING PROTEIN RHES"/>
    <property type="match status" value="1"/>
</dbReference>
<dbReference type="InterPro" id="IPR001806">
    <property type="entry name" value="Small_GTPase"/>
</dbReference>
<keyword evidence="5" id="KW-0342">GTP-binding</keyword>
<dbReference type="PANTHER" id="PTHR46149">
    <property type="entry name" value="MIP08469P"/>
    <property type="match status" value="1"/>
</dbReference>
<keyword evidence="4" id="KW-0547">Nucleotide-binding</keyword>
<protein>
    <submittedName>
        <fullName evidence="11">Dexamethasone-induced Ras-related protein 1-like</fullName>
    </submittedName>
</protein>
<dbReference type="GO" id="GO:0007165">
    <property type="term" value="P:signal transduction"/>
    <property type="evidence" value="ECO:0007669"/>
    <property type="project" value="TreeGrafter"/>
</dbReference>
<evidence type="ECO:0000256" key="7">
    <source>
        <dbReference type="ARBA" id="ARBA00023288"/>
    </source>
</evidence>
<dbReference type="NCBIfam" id="TIGR00231">
    <property type="entry name" value="small_GTP"/>
    <property type="match status" value="1"/>
</dbReference>
<dbReference type="InterPro" id="IPR027417">
    <property type="entry name" value="P-loop_NTPase"/>
</dbReference>
<evidence type="ECO:0000256" key="5">
    <source>
        <dbReference type="ARBA" id="ARBA00023134"/>
    </source>
</evidence>
<evidence type="ECO:0000256" key="3">
    <source>
        <dbReference type="ARBA" id="ARBA00022481"/>
    </source>
</evidence>
<dbReference type="EMBL" id="JARO02006324">
    <property type="protein sequence ID" value="KPP65423.1"/>
    <property type="molecule type" value="Genomic_DNA"/>
</dbReference>
<dbReference type="Pfam" id="PF00071">
    <property type="entry name" value="Ras"/>
    <property type="match status" value="1"/>
</dbReference>
<dbReference type="GO" id="GO:0003924">
    <property type="term" value="F:GTPase activity"/>
    <property type="evidence" value="ECO:0007669"/>
    <property type="project" value="InterPro"/>
</dbReference>
<evidence type="ECO:0000256" key="6">
    <source>
        <dbReference type="ARBA" id="ARBA00023136"/>
    </source>
</evidence>
<feature type="region of interest" description="Disordered" evidence="10">
    <location>
        <begin position="63"/>
        <end position="89"/>
    </location>
</feature>
<dbReference type="SMART" id="SM00175">
    <property type="entry name" value="RAB"/>
    <property type="match status" value="1"/>
</dbReference>
<dbReference type="AlphaFoldDB" id="A0A0P7TVQ8"/>
<evidence type="ECO:0000256" key="1">
    <source>
        <dbReference type="ARBA" id="ARBA00004193"/>
    </source>
</evidence>
<dbReference type="STRING" id="113540.ENSSFOP00015073398"/>
<dbReference type="InterPro" id="IPR052236">
    <property type="entry name" value="Small_GTPase_RasD"/>
</dbReference>
<evidence type="ECO:0000256" key="4">
    <source>
        <dbReference type="ARBA" id="ARBA00022741"/>
    </source>
</evidence>
<evidence type="ECO:0000256" key="10">
    <source>
        <dbReference type="SAM" id="MobiDB-lite"/>
    </source>
</evidence>
<reference evidence="11 12" key="1">
    <citation type="submission" date="2015-08" db="EMBL/GenBank/DDBJ databases">
        <title>The genome of the Asian arowana (Scleropages formosus).</title>
        <authorList>
            <person name="Tan M.H."/>
            <person name="Gan H.M."/>
            <person name="Croft L.J."/>
            <person name="Austin C.M."/>
        </authorList>
    </citation>
    <scope>NUCLEOTIDE SEQUENCE [LARGE SCALE GENOMIC DNA]</scope>
    <source>
        <strain evidence="11">Aro1</strain>
    </source>
</reference>
<dbReference type="GO" id="GO:0005886">
    <property type="term" value="C:plasma membrane"/>
    <property type="evidence" value="ECO:0007669"/>
    <property type="project" value="UniProtKB-SubCell"/>
</dbReference>
<organism evidence="11 12">
    <name type="scientific">Scleropages formosus</name>
    <name type="common">Asian bonytongue</name>
    <name type="synonym">Osteoglossum formosum</name>
    <dbReference type="NCBI Taxonomy" id="113540"/>
    <lineage>
        <taxon>Eukaryota</taxon>
        <taxon>Metazoa</taxon>
        <taxon>Chordata</taxon>
        <taxon>Craniata</taxon>
        <taxon>Vertebrata</taxon>
        <taxon>Euteleostomi</taxon>
        <taxon>Actinopterygii</taxon>
        <taxon>Neopterygii</taxon>
        <taxon>Teleostei</taxon>
        <taxon>Osteoglossocephala</taxon>
        <taxon>Osteoglossomorpha</taxon>
        <taxon>Osteoglossiformes</taxon>
        <taxon>Osteoglossidae</taxon>
        <taxon>Scleropages</taxon>
    </lineage>
</organism>
<keyword evidence="3" id="KW-0488">Methylation</keyword>
<dbReference type="FunFam" id="3.40.50.300:FF:000475">
    <property type="entry name" value="GTP-binding protein Rhes"/>
    <property type="match status" value="1"/>
</dbReference>
<evidence type="ECO:0000256" key="9">
    <source>
        <dbReference type="ARBA" id="ARBA00038061"/>
    </source>
</evidence>
<comment type="caution">
    <text evidence="11">The sequence shown here is derived from an EMBL/GenBank/DDBJ whole genome shotgun (WGS) entry which is preliminary data.</text>
</comment>
<evidence type="ECO:0000313" key="11">
    <source>
        <dbReference type="EMBL" id="KPP65423.1"/>
    </source>
</evidence>
<dbReference type="SMART" id="SM00174">
    <property type="entry name" value="RHO"/>
    <property type="match status" value="1"/>
</dbReference>
<evidence type="ECO:0000256" key="8">
    <source>
        <dbReference type="ARBA" id="ARBA00023289"/>
    </source>
</evidence>
<dbReference type="SMART" id="SM00173">
    <property type="entry name" value="RAS"/>
    <property type="match status" value="1"/>
</dbReference>
<comment type="subcellular location">
    <subcellularLocation>
        <location evidence="1">Cell membrane</location>
        <topology evidence="1">Lipid-anchor</topology>
    </subcellularLocation>
</comment>
<comment type="similarity">
    <text evidence="9">Belongs to the small GTPase superfamily. RasD family.</text>
</comment>
<name>A0A0P7TVQ8_SCLFO</name>
<evidence type="ECO:0000313" key="12">
    <source>
        <dbReference type="Proteomes" id="UP000034805"/>
    </source>
</evidence>
<dbReference type="Proteomes" id="UP000034805">
    <property type="component" value="Unassembled WGS sequence"/>
</dbReference>
<keyword evidence="2" id="KW-1003">Cell membrane</keyword>
<keyword evidence="8" id="KW-0636">Prenylation</keyword>
<keyword evidence="7" id="KW-0449">Lipoprotein</keyword>
<dbReference type="PRINTS" id="PR00449">
    <property type="entry name" value="RASTRNSFRMNG"/>
</dbReference>
<dbReference type="PROSITE" id="PS51421">
    <property type="entry name" value="RAS"/>
    <property type="match status" value="1"/>
</dbReference>
<proteinExistence type="inferred from homology"/>
<dbReference type="SUPFAM" id="SSF52540">
    <property type="entry name" value="P-loop containing nucleoside triphosphate hydrolases"/>
    <property type="match status" value="1"/>
</dbReference>
<dbReference type="GO" id="GO:0005525">
    <property type="term" value="F:GTP binding"/>
    <property type="evidence" value="ECO:0007669"/>
    <property type="project" value="UniProtKB-KW"/>
</dbReference>
<keyword evidence="6" id="KW-0472">Membrane</keyword>
<dbReference type="Gene3D" id="3.40.50.300">
    <property type="entry name" value="P-loop containing nucleotide triphosphate hydrolases"/>
    <property type="match status" value="1"/>
</dbReference>
<sequence>MNALSTVMELKAREQCAFPAEPPCAGSSAHLLEYKNACALSASTISKAGVGIIKMVTSRWRRRDKKARLARSSSAGHPHASTERNPRRPLAHPALRLLPGWKAREEQLCAAKPQNRRRIVVLGAPRVGKTAIVRRFLQDAFEEQYEPTAEDFHSKVYRIRGHTYQIDVLDAPGERGFPARRRLSILTGDIFLLVFSVDDRGSFEEARALREEILAAKAKLAQPGGSARVPTVVCANKADLEPGARAVSRAEACRAFAGDCALFETSAKTRANLDDVFEAVAARGGLPSETRPSRHRSVSMRSYQALRAGRSRAPPCDGPYGALRPLARRPSFGSDLRLVLGGRGAGKAAQRCLAR</sequence>
<evidence type="ECO:0000256" key="2">
    <source>
        <dbReference type="ARBA" id="ARBA00022475"/>
    </source>
</evidence>
<dbReference type="PROSITE" id="PS51419">
    <property type="entry name" value="RAB"/>
    <property type="match status" value="1"/>
</dbReference>
<dbReference type="InterPro" id="IPR005225">
    <property type="entry name" value="Small_GTP-bd"/>
</dbReference>
<accession>A0A0P7TVQ8</accession>
<dbReference type="GO" id="GO:0031681">
    <property type="term" value="F:G-protein beta-subunit binding"/>
    <property type="evidence" value="ECO:0007669"/>
    <property type="project" value="TreeGrafter"/>
</dbReference>
<gene>
    <name evidence="11" type="ORF">Z043_116160</name>
</gene>